<dbReference type="InterPro" id="IPR057893">
    <property type="entry name" value="LRV_2"/>
</dbReference>
<geneLocation type="plasmid" evidence="2 3">
    <name>pAC1520</name>
</geneLocation>
<dbReference type="Pfam" id="PF25591">
    <property type="entry name" value="LRV_2"/>
    <property type="match status" value="1"/>
</dbReference>
<reference evidence="2" key="1">
    <citation type="submission" date="2023-03" db="EMBL/GenBank/DDBJ databases">
        <title>Aeromonas caviae strain AC1520.</title>
        <authorList>
            <person name="Xie T."/>
            <person name="Zhang Q."/>
            <person name="Deng J."/>
            <person name="Li X."/>
        </authorList>
    </citation>
    <scope>NUCLEOTIDE SEQUENCE</scope>
    <source>
        <strain evidence="2">AC1520</strain>
        <plasmid evidence="2">pAC1520</plasmid>
    </source>
</reference>
<organism evidence="2 3">
    <name type="scientific">Aeromonas caviae</name>
    <name type="common">Aeromonas punctata</name>
    <dbReference type="NCBI Taxonomy" id="648"/>
    <lineage>
        <taxon>Bacteria</taxon>
        <taxon>Pseudomonadati</taxon>
        <taxon>Pseudomonadota</taxon>
        <taxon>Gammaproteobacteria</taxon>
        <taxon>Aeromonadales</taxon>
        <taxon>Aeromonadaceae</taxon>
        <taxon>Aeromonas</taxon>
    </lineage>
</organism>
<dbReference type="EMBL" id="CP120943">
    <property type="protein sequence ID" value="WFG00163.1"/>
    <property type="molecule type" value="Genomic_DNA"/>
</dbReference>
<evidence type="ECO:0000313" key="2">
    <source>
        <dbReference type="EMBL" id="WFG00163.1"/>
    </source>
</evidence>
<proteinExistence type="predicted"/>
<dbReference type="Proteomes" id="UP001218423">
    <property type="component" value="Plasmid pAC1520"/>
</dbReference>
<dbReference type="AlphaFoldDB" id="A0AAJ6CS48"/>
<keyword evidence="2" id="KW-0614">Plasmid</keyword>
<evidence type="ECO:0000313" key="3">
    <source>
        <dbReference type="Proteomes" id="UP001218423"/>
    </source>
</evidence>
<dbReference type="InterPro" id="IPR011989">
    <property type="entry name" value="ARM-like"/>
</dbReference>
<dbReference type="InterPro" id="IPR016024">
    <property type="entry name" value="ARM-type_fold"/>
</dbReference>
<dbReference type="SUPFAM" id="SSF48371">
    <property type="entry name" value="ARM repeat"/>
    <property type="match status" value="1"/>
</dbReference>
<feature type="domain" description="Leucine rich repeat variant" evidence="1">
    <location>
        <begin position="115"/>
        <end position="159"/>
    </location>
</feature>
<gene>
    <name evidence="2" type="ORF">P5S46_21960</name>
</gene>
<accession>A0AAJ6CS48</accession>
<dbReference type="RefSeq" id="WP_128341384.1">
    <property type="nucleotide sequence ID" value="NZ_CAWOMG010000111.1"/>
</dbReference>
<dbReference type="Gene3D" id="1.25.10.10">
    <property type="entry name" value="Leucine-rich Repeat Variant"/>
    <property type="match status" value="1"/>
</dbReference>
<protein>
    <recommendedName>
        <fullName evidence="1">Leucine rich repeat variant domain-containing protein</fullName>
    </recommendedName>
</protein>
<name>A0AAJ6CS48_AERCA</name>
<sequence>MDKETSELYELIYAGGDLDPQVLTSAASHPVEDIRIVVASHKDTSLTTLRALAQDANAMVREAVAANENATPELLMLLKDDPCADTRYALALNTHCPIEVLRDLTKATESNICSAAASHPNCSQEMLAELAISDNEELRRGVTENPNCSEELLHQLSQDSQMRVRLGVIENRNCGYWTVQKISHDAWSAIRREACKNDKLAASRLIMMAMTDEDPMVRKTAIDQAKRIGELELPGLKPDGITLDMQIVHAGKSTSLGEAVLAEGLTSIYQQLLADKLQSAISERAPGPVKIAELQLSRRPHHLKM</sequence>
<evidence type="ECO:0000259" key="1">
    <source>
        <dbReference type="Pfam" id="PF25591"/>
    </source>
</evidence>